<comment type="subcellular location">
    <subcellularLocation>
        <location evidence="1">Membrane</location>
        <topology evidence="1">Multi-pass membrane protein</topology>
    </subcellularLocation>
</comment>
<dbReference type="AlphaFoldDB" id="A0A918Q689"/>
<gene>
    <name evidence="8" type="ORF">GCM10010365_64050</name>
</gene>
<comment type="similarity">
    <text evidence="2">Belongs to the TMEM86 family.</text>
</comment>
<accession>A0A918Q689</accession>
<feature type="compositionally biased region" description="Pro residues" evidence="6">
    <location>
        <begin position="84"/>
        <end position="96"/>
    </location>
</feature>
<keyword evidence="3 7" id="KW-0812">Transmembrane</keyword>
<keyword evidence="5 7" id="KW-0472">Membrane</keyword>
<feature type="region of interest" description="Disordered" evidence="6">
    <location>
        <begin position="73"/>
        <end position="104"/>
    </location>
</feature>
<comment type="caution">
    <text evidence="8">The sequence shown here is derived from an EMBL/GenBank/DDBJ whole genome shotgun (WGS) entry which is preliminary data.</text>
</comment>
<dbReference type="InterPro" id="IPR012506">
    <property type="entry name" value="TMEM86B-like"/>
</dbReference>
<dbReference type="EMBL" id="BMVW01000017">
    <property type="protein sequence ID" value="GGZ34313.1"/>
    <property type="molecule type" value="Genomic_DNA"/>
</dbReference>
<organism evidence="8 9">
    <name type="scientific">Streptomyces poonensis</name>
    <dbReference type="NCBI Taxonomy" id="68255"/>
    <lineage>
        <taxon>Bacteria</taxon>
        <taxon>Bacillati</taxon>
        <taxon>Actinomycetota</taxon>
        <taxon>Actinomycetes</taxon>
        <taxon>Kitasatosporales</taxon>
        <taxon>Streptomycetaceae</taxon>
        <taxon>Streptomyces</taxon>
    </lineage>
</organism>
<proteinExistence type="inferred from homology"/>
<reference evidence="8" key="1">
    <citation type="journal article" date="2014" name="Int. J. Syst. Evol. Microbiol.">
        <title>Complete genome sequence of Corynebacterium casei LMG S-19264T (=DSM 44701T), isolated from a smear-ripened cheese.</title>
        <authorList>
            <consortium name="US DOE Joint Genome Institute (JGI-PGF)"/>
            <person name="Walter F."/>
            <person name="Albersmeier A."/>
            <person name="Kalinowski J."/>
            <person name="Ruckert C."/>
        </authorList>
    </citation>
    <scope>NUCLEOTIDE SEQUENCE</scope>
    <source>
        <strain evidence="8">JCM 4815</strain>
    </source>
</reference>
<evidence type="ECO:0000256" key="3">
    <source>
        <dbReference type="ARBA" id="ARBA00022692"/>
    </source>
</evidence>
<dbReference type="Proteomes" id="UP000622166">
    <property type="component" value="Unassembled WGS sequence"/>
</dbReference>
<keyword evidence="9" id="KW-1185">Reference proteome</keyword>
<evidence type="ECO:0000313" key="8">
    <source>
        <dbReference type="EMBL" id="GGZ34313.1"/>
    </source>
</evidence>
<evidence type="ECO:0008006" key="10">
    <source>
        <dbReference type="Google" id="ProtNLM"/>
    </source>
</evidence>
<evidence type="ECO:0000256" key="7">
    <source>
        <dbReference type="SAM" id="Phobius"/>
    </source>
</evidence>
<evidence type="ECO:0000256" key="5">
    <source>
        <dbReference type="ARBA" id="ARBA00023136"/>
    </source>
</evidence>
<keyword evidence="4 7" id="KW-1133">Transmembrane helix</keyword>
<protein>
    <recommendedName>
        <fullName evidence="10">Lysoplasmalogenase</fullName>
    </recommendedName>
</protein>
<reference evidence="8" key="2">
    <citation type="submission" date="2020-09" db="EMBL/GenBank/DDBJ databases">
        <authorList>
            <person name="Sun Q."/>
            <person name="Ohkuma M."/>
        </authorList>
    </citation>
    <scope>NUCLEOTIDE SEQUENCE</scope>
    <source>
        <strain evidence="8">JCM 4815</strain>
    </source>
</reference>
<evidence type="ECO:0000256" key="1">
    <source>
        <dbReference type="ARBA" id="ARBA00004141"/>
    </source>
</evidence>
<evidence type="ECO:0000256" key="4">
    <source>
        <dbReference type="ARBA" id="ARBA00022989"/>
    </source>
</evidence>
<evidence type="ECO:0000256" key="2">
    <source>
        <dbReference type="ARBA" id="ARBA00007375"/>
    </source>
</evidence>
<dbReference type="GO" id="GO:0016020">
    <property type="term" value="C:membrane"/>
    <property type="evidence" value="ECO:0007669"/>
    <property type="project" value="UniProtKB-SubCell"/>
</dbReference>
<evidence type="ECO:0000256" key="6">
    <source>
        <dbReference type="SAM" id="MobiDB-lite"/>
    </source>
</evidence>
<evidence type="ECO:0000313" key="9">
    <source>
        <dbReference type="Proteomes" id="UP000622166"/>
    </source>
</evidence>
<sequence length="104" mass="11012">MAFGALRLGPVAALGGFLFLLSDTLIATGVAEWPRLPRPDLWVMLTYLAAQYLLARGALWTLGARAVPRADLTSGSVPAASSAPPTPRRPAPAPRPPRARGSRR</sequence>
<dbReference type="Pfam" id="PF07947">
    <property type="entry name" value="YhhN"/>
    <property type="match status" value="1"/>
</dbReference>
<feature type="transmembrane region" description="Helical" evidence="7">
    <location>
        <begin position="41"/>
        <end position="59"/>
    </location>
</feature>
<name>A0A918Q689_9ACTN</name>